<dbReference type="Proteomes" id="UP000307510">
    <property type="component" value="Unassembled WGS sequence"/>
</dbReference>
<keyword evidence="1 3" id="KW-0929">Antimicrobial</keyword>
<evidence type="ECO:0000313" key="6">
    <source>
        <dbReference type="Proteomes" id="UP000307510"/>
    </source>
</evidence>
<dbReference type="RefSeq" id="WP_138217173.1">
    <property type="nucleotide sequence ID" value="NZ_VASG01000014.1"/>
</dbReference>
<reference evidence="6" key="2">
    <citation type="submission" date="2019-06" db="EMBL/GenBank/DDBJ databases">
        <title>AzeR, a transcriptional regulator that responds to azelaic acid in Pseudomonas nitroreducens.</title>
        <authorList>
            <person name="Bez C."/>
            <person name="Javvadi S.G."/>
            <person name="Bertani I."/>
            <person name="Devescovi G."/>
            <person name="Studholme D.J."/>
            <person name="Geller A."/>
            <person name="Levy A."/>
            <person name="Venturi V."/>
        </authorList>
    </citation>
    <scope>NUCLEOTIDE SEQUENCE [LARGE SCALE GENOMIC DNA]</scope>
    <source>
        <strain evidence="6">DSM 9128</strain>
    </source>
</reference>
<keyword evidence="3" id="KW-0326">Glycosidase</keyword>
<dbReference type="GO" id="GO:0031640">
    <property type="term" value="P:killing of cells of another organism"/>
    <property type="evidence" value="ECO:0007669"/>
    <property type="project" value="UniProtKB-KW"/>
</dbReference>
<accession>A0A5R8ZQ96</accession>
<name>A0A5R8ZQ96_PSENT</name>
<keyword evidence="4" id="KW-0732">Signal</keyword>
<evidence type="ECO:0000313" key="5">
    <source>
        <dbReference type="EMBL" id="TLP68234.1"/>
    </source>
</evidence>
<evidence type="ECO:0000256" key="4">
    <source>
        <dbReference type="SAM" id="SignalP"/>
    </source>
</evidence>
<comment type="caution">
    <text evidence="5">The sequence shown here is derived from an EMBL/GenBank/DDBJ whole genome shotgun (WGS) entry which is preliminary data.</text>
</comment>
<dbReference type="Gene3D" id="1.10.530.40">
    <property type="match status" value="1"/>
</dbReference>
<evidence type="ECO:0000256" key="1">
    <source>
        <dbReference type="ARBA" id="ARBA00022529"/>
    </source>
</evidence>
<dbReference type="SUPFAM" id="SSF53955">
    <property type="entry name" value="Lysozyme-like"/>
    <property type="match status" value="1"/>
</dbReference>
<sequence>MAGRKSYLSAAVLALVAAGAGAPAIMDQFIREKESGDRYELKAYQDGARVWTICDGKTEGVTRSTVMTKEQCDAWRQTEIGKRLVFAHSIIKVRMSEAAWAGVGSWCFNVGNKACGASTAVRLINQGSQAAGCRSLLQWRFITRDGKKVDCSTTQPYCSGLWDRRQGEAELCSL</sequence>
<feature type="signal peptide" evidence="4">
    <location>
        <begin position="1"/>
        <end position="22"/>
    </location>
</feature>
<dbReference type="AlphaFoldDB" id="A0A5R8ZQ96"/>
<dbReference type="GO" id="GO:0042742">
    <property type="term" value="P:defense response to bacterium"/>
    <property type="evidence" value="ECO:0007669"/>
    <property type="project" value="UniProtKB-KW"/>
</dbReference>
<keyword evidence="3" id="KW-0378">Hydrolase</keyword>
<dbReference type="Pfam" id="PF00959">
    <property type="entry name" value="Phage_lysozyme"/>
    <property type="match status" value="1"/>
</dbReference>
<dbReference type="EC" id="3.2.1.17" evidence="3"/>
<evidence type="ECO:0000256" key="2">
    <source>
        <dbReference type="ARBA" id="ARBA00022638"/>
    </source>
</evidence>
<comment type="catalytic activity">
    <reaction evidence="3">
        <text>Hydrolysis of (1-&gt;4)-beta-linkages between N-acetylmuramic acid and N-acetyl-D-glucosamine residues in a peptidoglycan and between N-acetyl-D-glucosamine residues in chitodextrins.</text>
        <dbReference type="EC" id="3.2.1.17"/>
    </reaction>
</comment>
<protein>
    <recommendedName>
        <fullName evidence="3">Lysozyme</fullName>
        <ecNumber evidence="3">3.2.1.17</ecNumber>
    </recommendedName>
</protein>
<proteinExistence type="inferred from homology"/>
<dbReference type="PANTHER" id="PTHR38107">
    <property type="match status" value="1"/>
</dbReference>
<gene>
    <name evidence="5" type="ORF">FEA48_30745</name>
</gene>
<dbReference type="PANTHER" id="PTHR38107:SF3">
    <property type="entry name" value="LYSOZYME RRRD-RELATED"/>
    <property type="match status" value="1"/>
</dbReference>
<reference evidence="5 6" key="1">
    <citation type="submission" date="2019-05" db="EMBL/GenBank/DDBJ databases">
        <authorList>
            <person name="Moore K."/>
            <person name="O'Neill P."/>
            <person name="Farbos A."/>
            <person name="Studholme D.J."/>
        </authorList>
    </citation>
    <scope>NUCLEOTIDE SEQUENCE [LARGE SCALE GENOMIC DNA]</scope>
    <source>
        <strain evidence="5 6">DSM 9128</strain>
    </source>
</reference>
<comment type="similarity">
    <text evidence="3">Belongs to the glycosyl hydrolase 24 family.</text>
</comment>
<feature type="chain" id="PRO_5024410164" description="Lysozyme" evidence="4">
    <location>
        <begin position="23"/>
        <end position="174"/>
    </location>
</feature>
<dbReference type="EMBL" id="VASG01000014">
    <property type="protein sequence ID" value="TLP68234.1"/>
    <property type="molecule type" value="Genomic_DNA"/>
</dbReference>
<evidence type="ECO:0000256" key="3">
    <source>
        <dbReference type="RuleBase" id="RU003788"/>
    </source>
</evidence>
<dbReference type="InterPro" id="IPR051018">
    <property type="entry name" value="Bacteriophage_GH24"/>
</dbReference>
<dbReference type="InterPro" id="IPR023347">
    <property type="entry name" value="Lysozyme_dom_sf"/>
</dbReference>
<dbReference type="InterPro" id="IPR023346">
    <property type="entry name" value="Lysozyme-like_dom_sf"/>
</dbReference>
<keyword evidence="2 3" id="KW-0081">Bacteriolytic enzyme</keyword>
<dbReference type="GO" id="GO:0009253">
    <property type="term" value="P:peptidoglycan catabolic process"/>
    <property type="evidence" value="ECO:0007669"/>
    <property type="project" value="InterPro"/>
</dbReference>
<dbReference type="GO" id="GO:0003796">
    <property type="term" value="F:lysozyme activity"/>
    <property type="evidence" value="ECO:0007669"/>
    <property type="project" value="UniProtKB-EC"/>
</dbReference>
<dbReference type="GO" id="GO:0016998">
    <property type="term" value="P:cell wall macromolecule catabolic process"/>
    <property type="evidence" value="ECO:0007669"/>
    <property type="project" value="InterPro"/>
</dbReference>
<dbReference type="InterPro" id="IPR002196">
    <property type="entry name" value="Glyco_hydro_24"/>
</dbReference>
<organism evidence="5 6">
    <name type="scientific">Pseudomonas nitroreducens</name>
    <dbReference type="NCBI Taxonomy" id="46680"/>
    <lineage>
        <taxon>Bacteria</taxon>
        <taxon>Pseudomonadati</taxon>
        <taxon>Pseudomonadota</taxon>
        <taxon>Gammaproteobacteria</taxon>
        <taxon>Pseudomonadales</taxon>
        <taxon>Pseudomonadaceae</taxon>
        <taxon>Pseudomonas</taxon>
    </lineage>
</organism>